<dbReference type="GO" id="GO:0000103">
    <property type="term" value="P:sulfate assimilation"/>
    <property type="evidence" value="ECO:0007669"/>
    <property type="project" value="TreeGrafter"/>
</dbReference>
<organism evidence="7 8">
    <name type="scientific">Sphingomonas gellani</name>
    <dbReference type="NCBI Taxonomy" id="1166340"/>
    <lineage>
        <taxon>Bacteria</taxon>
        <taxon>Pseudomonadati</taxon>
        <taxon>Pseudomonadota</taxon>
        <taxon>Alphaproteobacteria</taxon>
        <taxon>Sphingomonadales</taxon>
        <taxon>Sphingomonadaceae</taxon>
        <taxon>Sphingomonas</taxon>
    </lineage>
</organism>
<evidence type="ECO:0000313" key="7">
    <source>
        <dbReference type="EMBL" id="SEM52313.1"/>
    </source>
</evidence>
<feature type="binding site" evidence="6">
    <location>
        <position position="80"/>
    </location>
    <ligand>
        <name>Mg(2+)</name>
        <dbReference type="ChEBI" id="CHEBI:18420"/>
        <label>1</label>
        <note>catalytic</note>
    </ligand>
</feature>
<dbReference type="Pfam" id="PF00459">
    <property type="entry name" value="Inositol_P"/>
    <property type="match status" value="1"/>
</dbReference>
<feature type="binding site" evidence="6">
    <location>
        <position position="78"/>
    </location>
    <ligand>
        <name>Mg(2+)</name>
        <dbReference type="ChEBI" id="CHEBI:18420"/>
        <label>1</label>
        <note>catalytic</note>
    </ligand>
</feature>
<dbReference type="AlphaFoldDB" id="A0A1H7Z244"/>
<name>A0A1H7Z244_9SPHN</name>
<feature type="binding site" evidence="6">
    <location>
        <position position="81"/>
    </location>
    <ligand>
        <name>Mg(2+)</name>
        <dbReference type="ChEBI" id="CHEBI:18420"/>
        <label>1</label>
        <note>catalytic</note>
    </ligand>
</feature>
<comment type="cofactor">
    <cofactor evidence="6">
        <name>Mg(2+)</name>
        <dbReference type="ChEBI" id="CHEBI:18420"/>
    </cofactor>
</comment>
<evidence type="ECO:0000256" key="2">
    <source>
        <dbReference type="ARBA" id="ARBA00022723"/>
    </source>
</evidence>
<dbReference type="RefSeq" id="WP_280139207.1">
    <property type="nucleotide sequence ID" value="NZ_FOCF01000001.1"/>
</dbReference>
<dbReference type="SUPFAM" id="SSF56655">
    <property type="entry name" value="Carbohydrate phosphatase"/>
    <property type="match status" value="1"/>
</dbReference>
<dbReference type="GO" id="GO:0046872">
    <property type="term" value="F:metal ion binding"/>
    <property type="evidence" value="ECO:0007669"/>
    <property type="project" value="UniProtKB-KW"/>
</dbReference>
<dbReference type="Gene3D" id="3.30.540.10">
    <property type="entry name" value="Fructose-1,6-Bisphosphatase, subunit A, domain 1"/>
    <property type="match status" value="1"/>
</dbReference>
<dbReference type="PROSITE" id="PS00629">
    <property type="entry name" value="IMP_1"/>
    <property type="match status" value="1"/>
</dbReference>
<keyword evidence="2 6" id="KW-0479">Metal-binding</keyword>
<dbReference type="EMBL" id="FOCF01000001">
    <property type="protein sequence ID" value="SEM52313.1"/>
    <property type="molecule type" value="Genomic_DNA"/>
</dbReference>
<comment type="catalytic activity">
    <reaction evidence="1">
        <text>adenosine 3',5'-bisphosphate + H2O = AMP + phosphate</text>
        <dbReference type="Rhea" id="RHEA:10040"/>
        <dbReference type="ChEBI" id="CHEBI:15377"/>
        <dbReference type="ChEBI" id="CHEBI:43474"/>
        <dbReference type="ChEBI" id="CHEBI:58343"/>
        <dbReference type="ChEBI" id="CHEBI:456215"/>
        <dbReference type="EC" id="3.1.3.7"/>
    </reaction>
</comment>
<feature type="binding site" evidence="6">
    <location>
        <position position="60"/>
    </location>
    <ligand>
        <name>Mg(2+)</name>
        <dbReference type="ChEBI" id="CHEBI:18420"/>
        <label>1</label>
        <note>catalytic</note>
    </ligand>
</feature>
<dbReference type="GO" id="GO:0008441">
    <property type="term" value="F:3'(2'),5'-bisphosphate nucleotidase activity"/>
    <property type="evidence" value="ECO:0007669"/>
    <property type="project" value="UniProtKB-EC"/>
</dbReference>
<evidence type="ECO:0000256" key="6">
    <source>
        <dbReference type="PIRSR" id="PIRSR600760-2"/>
    </source>
</evidence>
<dbReference type="GO" id="GO:0050427">
    <property type="term" value="P:3'-phosphoadenosine 5'-phosphosulfate metabolic process"/>
    <property type="evidence" value="ECO:0007669"/>
    <property type="project" value="TreeGrafter"/>
</dbReference>
<dbReference type="Proteomes" id="UP000199206">
    <property type="component" value="Unassembled WGS sequence"/>
</dbReference>
<feature type="binding site" evidence="6">
    <location>
        <position position="190"/>
    </location>
    <ligand>
        <name>Mg(2+)</name>
        <dbReference type="ChEBI" id="CHEBI:18420"/>
        <label>1</label>
        <note>catalytic</note>
    </ligand>
</feature>
<evidence type="ECO:0000256" key="3">
    <source>
        <dbReference type="ARBA" id="ARBA00022842"/>
    </source>
</evidence>
<dbReference type="CDD" id="cd01638">
    <property type="entry name" value="CysQ"/>
    <property type="match status" value="1"/>
</dbReference>
<evidence type="ECO:0000256" key="5">
    <source>
        <dbReference type="ARBA" id="ARBA00042530"/>
    </source>
</evidence>
<evidence type="ECO:0000256" key="1">
    <source>
        <dbReference type="ARBA" id="ARBA00001625"/>
    </source>
</evidence>
<dbReference type="STRING" id="1166340.SAMN05192583_0504"/>
<keyword evidence="8" id="KW-1185">Reference proteome</keyword>
<dbReference type="PANTHER" id="PTHR43028">
    <property type="entry name" value="3'(2'),5'-BISPHOSPHATE NUCLEOTIDASE 1"/>
    <property type="match status" value="1"/>
</dbReference>
<protein>
    <recommendedName>
        <fullName evidence="4">3'(2'),5-bisphosphonucleoside 3'(2')-phosphohydrolase</fullName>
    </recommendedName>
    <alternativeName>
        <fullName evidence="5">DPNPase</fullName>
    </alternativeName>
</protein>
<proteinExistence type="predicted"/>
<sequence length="244" mass="26098">MSDAALARHLAMQAGRLLLDLRSAGNCTGKSLGDLGDREANSLILAGLREERPADFVLSEESRDDPRRCGGSRVWIVDPLDGTREYASGRDDWAVHVALAVDGRPFEGAVAVPARDRVYSTDLAMPVPVKRSTRPRLIVSRSRCPDLALHVAERIGADTLTMGSAGAKAMAVVDGDADIYLHEGGQYEWDNCAPAAVAMAAGLHASRVDGSPLIYNCADPLLPDLLICRRELAASVLQTIASLR</sequence>
<evidence type="ECO:0000313" key="8">
    <source>
        <dbReference type="Proteomes" id="UP000199206"/>
    </source>
</evidence>
<dbReference type="InterPro" id="IPR000760">
    <property type="entry name" value="Inositol_monophosphatase-like"/>
</dbReference>
<dbReference type="PANTHER" id="PTHR43028:SF5">
    <property type="entry name" value="3'(2'),5'-BISPHOSPHATE NUCLEOTIDASE 1"/>
    <property type="match status" value="1"/>
</dbReference>
<accession>A0A1H7Z244</accession>
<keyword evidence="3 6" id="KW-0460">Magnesium</keyword>
<gene>
    <name evidence="7" type="ORF">SAMN05192583_0504</name>
</gene>
<dbReference type="InterPro" id="IPR020583">
    <property type="entry name" value="Inositol_monoP_metal-BS"/>
</dbReference>
<evidence type="ECO:0000256" key="4">
    <source>
        <dbReference type="ARBA" id="ARBA00041694"/>
    </source>
</evidence>
<dbReference type="Gene3D" id="3.40.190.80">
    <property type="match status" value="1"/>
</dbReference>
<reference evidence="8" key="1">
    <citation type="submission" date="2016-10" db="EMBL/GenBank/DDBJ databases">
        <authorList>
            <person name="Varghese N."/>
            <person name="Submissions S."/>
        </authorList>
    </citation>
    <scope>NUCLEOTIDE SEQUENCE [LARGE SCALE GENOMIC DNA]</scope>
    <source>
        <strain evidence="8">S6-262</strain>
    </source>
</reference>
<dbReference type="InterPro" id="IPR050725">
    <property type="entry name" value="CysQ/Inositol_MonoPase"/>
</dbReference>